<evidence type="ECO:0000313" key="4">
    <source>
        <dbReference type="Proteomes" id="UP000785200"/>
    </source>
</evidence>
<dbReference type="EMBL" id="VNKQ01000005">
    <property type="protein sequence ID" value="KAG0650962.1"/>
    <property type="molecule type" value="Genomic_DNA"/>
</dbReference>
<dbReference type="Gene3D" id="3.30.300.30">
    <property type="match status" value="1"/>
</dbReference>
<dbReference type="Pfam" id="PF00501">
    <property type="entry name" value="AMP-binding"/>
    <property type="match status" value="2"/>
</dbReference>
<name>A0A9P6VNX0_9HELO</name>
<dbReference type="GO" id="GO:0019748">
    <property type="term" value="P:secondary metabolic process"/>
    <property type="evidence" value="ECO:0007669"/>
    <property type="project" value="TreeGrafter"/>
</dbReference>
<sequence>MVFKAERTIDIPNKDLLSWTFDENKWEQDEPRYIDAKDPKRSISLKQARSIIRKLVAGFHAAGLKKGDCPFIDIRQIYYPMMFLGIIAAGGIFAGTNPSYTEFELVHHIKTAKAKFLITEPEMLDNVLAAAKTSGVPLSNLWIFDNMGQSIPSGFKSFKDLMNHGEKDWVRFDDEKTSKETTAARLFSSGTTGLPKAVILSHYNLVAQHTMVYEAQQKPWRMRTLLCLPMFHAACVPLAHTSILKGGLVGVVMRRFELEPALQSIEKFEINEGLFVPPIFVGIVMSGLGKKAWGMTETCCIASIFHYPEDDVTGSVGRIVPNMDAKLIDDDGHEITGYGVRGEMCVRGPTVTCGYFENEKANAEAFDSEGFFKTGDIMYCDEKTQKWYVVDRKKELIKVRGFQVAPPELEGVLLSHPLIVDAAVIGVKDPIERDVEHPRAYVVKRPVPESQSLDEKTVKDHCGSRLAKFKELTGGVHFVESIPKNASGKILKRILREAAEKEAKEARAKL</sequence>
<feature type="domain" description="AMP-binding enzyme C-terminal" evidence="2">
    <location>
        <begin position="408"/>
        <end position="489"/>
    </location>
</feature>
<dbReference type="Gene3D" id="3.40.50.980">
    <property type="match status" value="2"/>
</dbReference>
<dbReference type="InterPro" id="IPR045851">
    <property type="entry name" value="AMP-bd_C_sf"/>
</dbReference>
<dbReference type="SUPFAM" id="SSF56801">
    <property type="entry name" value="Acetyl-CoA synthetase-like"/>
    <property type="match status" value="1"/>
</dbReference>
<dbReference type="Gene3D" id="3.40.50.12780">
    <property type="entry name" value="N-terminal domain of ligase-like"/>
    <property type="match status" value="1"/>
</dbReference>
<comment type="caution">
    <text evidence="3">The sequence shown here is derived from an EMBL/GenBank/DDBJ whole genome shotgun (WGS) entry which is preliminary data.</text>
</comment>
<dbReference type="CDD" id="cd05911">
    <property type="entry name" value="Firefly_Luc_like"/>
    <property type="match status" value="1"/>
</dbReference>
<accession>A0A9P6VNX0</accession>
<dbReference type="InterPro" id="IPR025110">
    <property type="entry name" value="AMP-bd_C"/>
</dbReference>
<dbReference type="AlphaFoldDB" id="A0A9P6VNX0"/>
<dbReference type="PANTHER" id="PTHR24096:SF265">
    <property type="entry name" value="ENZYME, PUTATIVE (AFU_ORTHOLOGUE AFUA_5G14270)-RELATED"/>
    <property type="match status" value="1"/>
</dbReference>
<dbReference type="InterPro" id="IPR042099">
    <property type="entry name" value="ANL_N_sf"/>
</dbReference>
<protein>
    <submittedName>
        <fullName evidence="3">Acyl-ligase azaF</fullName>
    </submittedName>
</protein>
<dbReference type="InterPro" id="IPR000873">
    <property type="entry name" value="AMP-dep_synth/lig_dom"/>
</dbReference>
<dbReference type="GO" id="GO:0016405">
    <property type="term" value="F:CoA-ligase activity"/>
    <property type="evidence" value="ECO:0007669"/>
    <property type="project" value="TreeGrafter"/>
</dbReference>
<dbReference type="Pfam" id="PF13193">
    <property type="entry name" value="AMP-binding_C"/>
    <property type="match status" value="1"/>
</dbReference>
<reference evidence="3" key="1">
    <citation type="submission" date="2019-07" db="EMBL/GenBank/DDBJ databases">
        <title>Hyphodiscus hymeniophilus genome sequencing and assembly.</title>
        <authorList>
            <person name="Kramer G."/>
            <person name="Nodwell J."/>
        </authorList>
    </citation>
    <scope>NUCLEOTIDE SEQUENCE</scope>
    <source>
        <strain evidence="3">ATCC 34498</strain>
    </source>
</reference>
<gene>
    <name evidence="3" type="ORF">D0Z07_2731</name>
</gene>
<evidence type="ECO:0000313" key="3">
    <source>
        <dbReference type="EMBL" id="KAG0650962.1"/>
    </source>
</evidence>
<feature type="domain" description="AMP-dependent synthetase/ligase" evidence="1">
    <location>
        <begin position="29"/>
        <end position="286"/>
    </location>
</feature>
<dbReference type="OrthoDB" id="6509636at2759"/>
<organism evidence="3 4">
    <name type="scientific">Hyphodiscus hymeniophilus</name>
    <dbReference type="NCBI Taxonomy" id="353542"/>
    <lineage>
        <taxon>Eukaryota</taxon>
        <taxon>Fungi</taxon>
        <taxon>Dikarya</taxon>
        <taxon>Ascomycota</taxon>
        <taxon>Pezizomycotina</taxon>
        <taxon>Leotiomycetes</taxon>
        <taxon>Helotiales</taxon>
        <taxon>Hyphodiscaceae</taxon>
        <taxon>Hyphodiscus</taxon>
    </lineage>
</organism>
<dbReference type="PANTHER" id="PTHR24096">
    <property type="entry name" value="LONG-CHAIN-FATTY-ACID--COA LIGASE"/>
    <property type="match status" value="1"/>
</dbReference>
<keyword evidence="4" id="KW-1185">Reference proteome</keyword>
<dbReference type="Proteomes" id="UP000785200">
    <property type="component" value="Unassembled WGS sequence"/>
</dbReference>
<proteinExistence type="predicted"/>
<evidence type="ECO:0000259" key="1">
    <source>
        <dbReference type="Pfam" id="PF00501"/>
    </source>
</evidence>
<feature type="domain" description="AMP-dependent synthetase/ligase" evidence="1">
    <location>
        <begin position="292"/>
        <end position="356"/>
    </location>
</feature>
<evidence type="ECO:0000259" key="2">
    <source>
        <dbReference type="Pfam" id="PF13193"/>
    </source>
</evidence>